<feature type="binding site" evidence="11">
    <location>
        <position position="201"/>
    </location>
    <ligand>
        <name>Zn(2+)</name>
        <dbReference type="ChEBI" id="CHEBI:29105"/>
        <label>1</label>
    </ligand>
</feature>
<dbReference type="GO" id="GO:0005524">
    <property type="term" value="F:ATP binding"/>
    <property type="evidence" value="ECO:0007669"/>
    <property type="project" value="InterPro"/>
</dbReference>
<dbReference type="Gene3D" id="1.10.287.110">
    <property type="entry name" value="DnaJ domain"/>
    <property type="match status" value="1"/>
</dbReference>
<dbReference type="PROSITE" id="PS50076">
    <property type="entry name" value="DNAJ_2"/>
    <property type="match status" value="1"/>
</dbReference>
<comment type="subunit">
    <text evidence="11">Homodimer.</text>
</comment>
<protein>
    <recommendedName>
        <fullName evidence="10 11">Chaperone protein DnaJ</fullName>
    </recommendedName>
</protein>
<dbReference type="NCBIfam" id="TIGR02349">
    <property type="entry name" value="DnaJ_bact"/>
    <property type="match status" value="1"/>
</dbReference>
<proteinExistence type="inferred from homology"/>
<sequence length="378" mass="40298">MARDYYGILGVDKSASDSEIKKAYRKLARKYHPDVNPSDEAAEKFREISVAHDVLSDPEKRRIVDMGGDPMEQPQGGPGGFGGFSTGSGLGDIFNAFFGGQGAGSQRRSRVQPGADALLRTSISLEDAFAGVKKQVTVDTAVVCTSCQGSGSESGAKPVTCPVCHGQGMVQEVQRSFLGDVMTTRPCAECDGTGEVIEDPCKECAGDGRVRARRDLTVAIPKGIADGMRIRMASQGEVGHGGGPAGDLYVEVRVEPHPVFTREGDNLHVELSVPMVDAALGASTSLEDLGGEEISLDVAPGTQPGQEIRVEGKGMPRLRKDGQGDLIAHVTVTVPTHLDRKAKEQLRKVRRSSQEKVEVVQRDHSSGFFSNLRSKLGL</sequence>
<evidence type="ECO:0000256" key="3">
    <source>
        <dbReference type="ARBA" id="ARBA00022723"/>
    </source>
</evidence>
<dbReference type="CDD" id="cd06257">
    <property type="entry name" value="DnaJ"/>
    <property type="match status" value="1"/>
</dbReference>
<comment type="subcellular location">
    <subcellularLocation>
        <location evidence="11">Cytoplasm</location>
    </subcellularLocation>
</comment>
<dbReference type="Proteomes" id="UP000617681">
    <property type="component" value="Chromosome"/>
</dbReference>
<feature type="binding site" evidence="11">
    <location>
        <position position="147"/>
    </location>
    <ligand>
        <name>Zn(2+)</name>
        <dbReference type="ChEBI" id="CHEBI:29105"/>
        <label>1</label>
    </ligand>
</feature>
<dbReference type="Proteomes" id="UP000596145">
    <property type="component" value="Chromosome"/>
</dbReference>
<evidence type="ECO:0000259" key="13">
    <source>
        <dbReference type="PROSITE" id="PS50076"/>
    </source>
</evidence>
<dbReference type="SUPFAM" id="SSF46565">
    <property type="entry name" value="Chaperone J-domain"/>
    <property type="match status" value="1"/>
</dbReference>
<dbReference type="Pfam" id="PF00226">
    <property type="entry name" value="DnaJ"/>
    <property type="match status" value="1"/>
</dbReference>
<feature type="binding site" evidence="11">
    <location>
        <position position="164"/>
    </location>
    <ligand>
        <name>Zn(2+)</name>
        <dbReference type="ChEBI" id="CHEBI:29105"/>
        <label>2</label>
    </ligand>
</feature>
<dbReference type="RefSeq" id="WP_005395392.1">
    <property type="nucleotide sequence ID" value="NZ_CP066007.1"/>
</dbReference>
<dbReference type="Pfam" id="PF01556">
    <property type="entry name" value="DnaJ_C"/>
    <property type="match status" value="1"/>
</dbReference>
<comment type="domain">
    <text evidence="11">The J domain is necessary and sufficient to stimulate DnaK ATPase activity. Zinc center 1 plays an important role in the autonomous, DnaK-independent chaperone activity of DnaJ. Zinc center 2 is essential for interaction with DnaK and for DnaJ activity.</text>
</comment>
<evidence type="ECO:0000256" key="8">
    <source>
        <dbReference type="ARBA" id="ARBA00023186"/>
    </source>
</evidence>
<dbReference type="Gene3D" id="6.20.20.10">
    <property type="match status" value="2"/>
</dbReference>
<dbReference type="InterPro" id="IPR002939">
    <property type="entry name" value="DnaJ_C"/>
</dbReference>
<dbReference type="GO" id="GO:0042026">
    <property type="term" value="P:protein refolding"/>
    <property type="evidence" value="ECO:0007669"/>
    <property type="project" value="TreeGrafter"/>
</dbReference>
<evidence type="ECO:0000256" key="4">
    <source>
        <dbReference type="ARBA" id="ARBA00022737"/>
    </source>
</evidence>
<keyword evidence="2 11" id="KW-0235">DNA replication</keyword>
<dbReference type="Pfam" id="PF00684">
    <property type="entry name" value="DnaJ_CXXCXGXG"/>
    <property type="match status" value="1"/>
</dbReference>
<feature type="repeat" description="CXXCXGXG motif" evidence="11">
    <location>
        <begin position="144"/>
        <end position="151"/>
    </location>
</feature>
<evidence type="ECO:0000256" key="9">
    <source>
        <dbReference type="ARBA" id="ARBA00061004"/>
    </source>
</evidence>
<dbReference type="Gene3D" id="2.60.260.20">
    <property type="entry name" value="Urease metallochaperone UreE, N-terminal domain"/>
    <property type="match status" value="2"/>
</dbReference>
<keyword evidence="3 11" id="KW-0479">Metal-binding</keyword>
<dbReference type="GO" id="GO:0008270">
    <property type="term" value="F:zinc ion binding"/>
    <property type="evidence" value="ECO:0007669"/>
    <property type="project" value="UniProtKB-UniRule"/>
</dbReference>
<evidence type="ECO:0000259" key="14">
    <source>
        <dbReference type="PROSITE" id="PS51188"/>
    </source>
</evidence>
<feature type="binding site" evidence="11">
    <location>
        <position position="187"/>
    </location>
    <ligand>
        <name>Zn(2+)</name>
        <dbReference type="ChEBI" id="CHEBI:29105"/>
        <label>2</label>
    </ligand>
</feature>
<comment type="similarity">
    <text evidence="9 11">Belongs to the DnaJ family.</text>
</comment>
<dbReference type="FunFam" id="2.10.230.10:FF:000002">
    <property type="entry name" value="Molecular chaperone DnaJ"/>
    <property type="match status" value="1"/>
</dbReference>
<reference evidence="15 17" key="1">
    <citation type="submission" date="2020-12" db="EMBL/GenBank/DDBJ databases">
        <title>FDA dAtabase for Regulatory Grade micrObial Sequences (FDA-ARGOS): Supporting development and validation of Infectious Disease Dx tests.</title>
        <authorList>
            <person name="Sproer C."/>
            <person name="Gronow S."/>
            <person name="Severitt S."/>
            <person name="Schroder I."/>
            <person name="Tallon L."/>
            <person name="Sadzewicz L."/>
            <person name="Zhao X."/>
            <person name="Boylan J."/>
            <person name="Ott S."/>
            <person name="Bowen H."/>
            <person name="Vavikolanu K."/>
            <person name="Mehta A."/>
            <person name="Aluvathingal J."/>
            <person name="Nadendla S."/>
            <person name="Lowell S."/>
            <person name="Myers T."/>
            <person name="Yan Y."/>
            <person name="Sichtig H."/>
        </authorList>
    </citation>
    <scope>NUCLEOTIDE SEQUENCE [LARGE SCALE GENOMIC DNA]</scope>
    <source>
        <strain evidence="15 17">FDAARGOS_1053</strain>
        <strain evidence="16">FDAARGOS_1191</strain>
    </source>
</reference>
<dbReference type="HAMAP" id="MF_01152">
    <property type="entry name" value="DnaJ"/>
    <property type="match status" value="1"/>
</dbReference>
<dbReference type="PANTHER" id="PTHR43096:SF48">
    <property type="entry name" value="CHAPERONE PROTEIN DNAJ"/>
    <property type="match status" value="1"/>
</dbReference>
<feature type="repeat" description="CXXCXGXG motif" evidence="11">
    <location>
        <begin position="187"/>
        <end position="194"/>
    </location>
</feature>
<dbReference type="SUPFAM" id="SSF49493">
    <property type="entry name" value="HSP40/DnaJ peptide-binding domain"/>
    <property type="match status" value="2"/>
</dbReference>
<dbReference type="AlphaFoldDB" id="A0A7T4EHJ4"/>
<dbReference type="FunFam" id="2.60.260.20:FF:000013">
    <property type="entry name" value="DnaJ subfamily B member 11"/>
    <property type="match status" value="1"/>
</dbReference>
<dbReference type="GO" id="GO:0051082">
    <property type="term" value="F:unfolded protein binding"/>
    <property type="evidence" value="ECO:0007669"/>
    <property type="project" value="UniProtKB-UniRule"/>
</dbReference>
<evidence type="ECO:0000256" key="6">
    <source>
        <dbReference type="ARBA" id="ARBA00022833"/>
    </source>
</evidence>
<dbReference type="InterPro" id="IPR001623">
    <property type="entry name" value="DnaJ_domain"/>
</dbReference>
<comment type="cofactor">
    <cofactor evidence="11">
        <name>Zn(2+)</name>
        <dbReference type="ChEBI" id="CHEBI:29105"/>
    </cofactor>
    <text evidence="11">Binds 2 Zn(2+) ions per monomer.</text>
</comment>
<keyword evidence="5 11" id="KW-0863">Zinc-finger</keyword>
<accession>A0A7T4EHJ4</accession>
<feature type="domain" description="J" evidence="13">
    <location>
        <begin position="4"/>
        <end position="68"/>
    </location>
</feature>
<feature type="binding site" evidence="11">
    <location>
        <position position="144"/>
    </location>
    <ligand>
        <name>Zn(2+)</name>
        <dbReference type="ChEBI" id="CHEBI:29105"/>
        <label>1</label>
    </ligand>
</feature>
<gene>
    <name evidence="11 15" type="primary">dnaJ</name>
    <name evidence="15" type="ORF">I6I10_06465</name>
    <name evidence="16" type="ORF">I6J21_09015</name>
</gene>
<dbReference type="GO" id="GO:0031072">
    <property type="term" value="F:heat shock protein binding"/>
    <property type="evidence" value="ECO:0007669"/>
    <property type="project" value="InterPro"/>
</dbReference>
<dbReference type="InterPro" id="IPR001305">
    <property type="entry name" value="HSP_DnaJ_Cys-rich_dom"/>
</dbReference>
<comment type="function">
    <text evidence="11">Participates actively in the response to hyperosmotic and heat shock by preventing the aggregation of stress-denatured proteins and by disaggregating proteins, also in an autonomous, DnaK-independent fashion. Unfolded proteins bind initially to DnaJ; upon interaction with the DnaJ-bound protein, DnaK hydrolyzes its bound ATP, resulting in the formation of a stable complex. GrpE releases ADP from DnaK; ATP binding to DnaK triggers the release of the substrate protein, thus completing the reaction cycle. Several rounds of ATP-dependent interactions between DnaJ, DnaK and GrpE are required for fully efficient folding. Also involved, together with DnaK and GrpE, in the DNA replication of plasmids through activation of initiation proteins.</text>
</comment>
<dbReference type="CDD" id="cd10747">
    <property type="entry name" value="DnaJ_C"/>
    <property type="match status" value="1"/>
</dbReference>
<evidence type="ECO:0000256" key="12">
    <source>
        <dbReference type="PROSITE-ProRule" id="PRU00546"/>
    </source>
</evidence>
<dbReference type="InterPro" id="IPR012724">
    <property type="entry name" value="DnaJ"/>
</dbReference>
<dbReference type="InterPro" id="IPR036410">
    <property type="entry name" value="HSP_DnaJ_Cys-rich_dom_sf"/>
</dbReference>
<dbReference type="GeneID" id="92760618"/>
<dbReference type="CDD" id="cd10719">
    <property type="entry name" value="DnaJ_zf"/>
    <property type="match status" value="1"/>
</dbReference>
<feature type="domain" description="CR-type" evidence="14">
    <location>
        <begin position="131"/>
        <end position="213"/>
    </location>
</feature>
<keyword evidence="1 11" id="KW-0963">Cytoplasm</keyword>
<dbReference type="GO" id="GO:0006260">
    <property type="term" value="P:DNA replication"/>
    <property type="evidence" value="ECO:0007669"/>
    <property type="project" value="UniProtKB-KW"/>
</dbReference>
<feature type="binding site" evidence="11">
    <location>
        <position position="204"/>
    </location>
    <ligand>
        <name>Zn(2+)</name>
        <dbReference type="ChEBI" id="CHEBI:29105"/>
        <label>1</label>
    </ligand>
</feature>
<dbReference type="OrthoDB" id="9779889at2"/>
<evidence type="ECO:0000256" key="10">
    <source>
        <dbReference type="ARBA" id="ARBA00067609"/>
    </source>
</evidence>
<evidence type="ECO:0000256" key="11">
    <source>
        <dbReference type="HAMAP-Rule" id="MF_01152"/>
    </source>
</evidence>
<evidence type="ECO:0000313" key="17">
    <source>
        <dbReference type="Proteomes" id="UP000596145"/>
    </source>
</evidence>
<keyword evidence="6 11" id="KW-0862">Zinc</keyword>
<dbReference type="NCBIfam" id="NF010871">
    <property type="entry name" value="PRK14278.1"/>
    <property type="match status" value="1"/>
</dbReference>
<feature type="repeat" description="CXXCXGXG motif" evidence="11">
    <location>
        <begin position="201"/>
        <end position="208"/>
    </location>
</feature>
<dbReference type="InterPro" id="IPR036869">
    <property type="entry name" value="J_dom_sf"/>
</dbReference>
<feature type="repeat" description="CXXCXGXG motif" evidence="11">
    <location>
        <begin position="161"/>
        <end position="168"/>
    </location>
</feature>
<evidence type="ECO:0000313" key="15">
    <source>
        <dbReference type="EMBL" id="QQB47514.1"/>
    </source>
</evidence>
<dbReference type="PANTHER" id="PTHR43096">
    <property type="entry name" value="DNAJ HOMOLOG 1, MITOCHONDRIAL-RELATED"/>
    <property type="match status" value="1"/>
</dbReference>
<dbReference type="EMBL" id="CP069534">
    <property type="protein sequence ID" value="QRP69932.1"/>
    <property type="molecule type" value="Genomic_DNA"/>
</dbReference>
<keyword evidence="8 11" id="KW-0143">Chaperone</keyword>
<name>A0A7T4EHJ4_9CORY</name>
<dbReference type="GO" id="GO:0009408">
    <property type="term" value="P:response to heat"/>
    <property type="evidence" value="ECO:0007669"/>
    <property type="project" value="InterPro"/>
</dbReference>
<dbReference type="PRINTS" id="PR00625">
    <property type="entry name" value="JDOMAIN"/>
</dbReference>
<dbReference type="SMART" id="SM00271">
    <property type="entry name" value="DnaJ"/>
    <property type="match status" value="1"/>
</dbReference>
<evidence type="ECO:0000256" key="2">
    <source>
        <dbReference type="ARBA" id="ARBA00022705"/>
    </source>
</evidence>
<dbReference type="InterPro" id="IPR008971">
    <property type="entry name" value="HSP40/DnaJ_pept-bd"/>
</dbReference>
<feature type="binding site" evidence="11">
    <location>
        <position position="161"/>
    </location>
    <ligand>
        <name>Zn(2+)</name>
        <dbReference type="ChEBI" id="CHEBI:29105"/>
        <label>2</label>
    </ligand>
</feature>
<dbReference type="SUPFAM" id="SSF57938">
    <property type="entry name" value="DnaJ/Hsp40 cysteine-rich domain"/>
    <property type="match status" value="1"/>
</dbReference>
<dbReference type="GO" id="GO:0005737">
    <property type="term" value="C:cytoplasm"/>
    <property type="evidence" value="ECO:0007669"/>
    <property type="project" value="UniProtKB-SubCell"/>
</dbReference>
<dbReference type="NCBIfam" id="NF008035">
    <property type="entry name" value="PRK10767.1"/>
    <property type="match status" value="1"/>
</dbReference>
<feature type="zinc finger region" description="CR-type" evidence="12">
    <location>
        <begin position="131"/>
        <end position="213"/>
    </location>
</feature>
<keyword evidence="7 11" id="KW-0346">Stress response</keyword>
<keyword evidence="4 11" id="KW-0677">Repeat</keyword>
<dbReference type="EMBL" id="CP066007">
    <property type="protein sequence ID" value="QQB47514.1"/>
    <property type="molecule type" value="Genomic_DNA"/>
</dbReference>
<evidence type="ECO:0000256" key="5">
    <source>
        <dbReference type="ARBA" id="ARBA00022771"/>
    </source>
</evidence>
<evidence type="ECO:0000256" key="7">
    <source>
        <dbReference type="ARBA" id="ARBA00023016"/>
    </source>
</evidence>
<feature type="binding site" evidence="11">
    <location>
        <position position="190"/>
    </location>
    <ligand>
        <name>Zn(2+)</name>
        <dbReference type="ChEBI" id="CHEBI:29105"/>
        <label>2</label>
    </ligand>
</feature>
<evidence type="ECO:0000256" key="1">
    <source>
        <dbReference type="ARBA" id="ARBA00022490"/>
    </source>
</evidence>
<dbReference type="PROSITE" id="PS51188">
    <property type="entry name" value="ZF_CR"/>
    <property type="match status" value="1"/>
</dbReference>
<organism evidence="15 17">
    <name type="scientific">Corynebacterium glucuronolyticum</name>
    <dbReference type="NCBI Taxonomy" id="39791"/>
    <lineage>
        <taxon>Bacteria</taxon>
        <taxon>Bacillati</taxon>
        <taxon>Actinomycetota</taxon>
        <taxon>Actinomycetes</taxon>
        <taxon>Mycobacteriales</taxon>
        <taxon>Corynebacteriaceae</taxon>
        <taxon>Corynebacterium</taxon>
    </lineage>
</organism>
<evidence type="ECO:0000313" key="16">
    <source>
        <dbReference type="EMBL" id="QRP69932.1"/>
    </source>
</evidence>